<evidence type="ECO:0000256" key="6">
    <source>
        <dbReference type="ARBA" id="ARBA00022729"/>
    </source>
</evidence>
<dbReference type="InterPro" id="IPR012910">
    <property type="entry name" value="Plug_dom"/>
</dbReference>
<keyword evidence="4 11" id="KW-1134">Transmembrane beta strand</keyword>
<keyword evidence="17" id="KW-1185">Reference proteome</keyword>
<dbReference type="PANTHER" id="PTHR30069">
    <property type="entry name" value="TONB-DEPENDENT OUTER MEMBRANE RECEPTOR"/>
    <property type="match status" value="1"/>
</dbReference>
<organism evidence="16 17">
    <name type="scientific">Caballeronia zhejiangensis</name>
    <dbReference type="NCBI Taxonomy" id="871203"/>
    <lineage>
        <taxon>Bacteria</taxon>
        <taxon>Pseudomonadati</taxon>
        <taxon>Pseudomonadota</taxon>
        <taxon>Betaproteobacteria</taxon>
        <taxon>Burkholderiales</taxon>
        <taxon>Burkholderiaceae</taxon>
        <taxon>Caballeronia</taxon>
    </lineage>
</organism>
<keyword evidence="3 11" id="KW-0813">Transport</keyword>
<keyword evidence="5 11" id="KW-0812">Transmembrane</keyword>
<evidence type="ECO:0000256" key="12">
    <source>
        <dbReference type="RuleBase" id="RU003357"/>
    </source>
</evidence>
<evidence type="ECO:0000256" key="11">
    <source>
        <dbReference type="PROSITE-ProRule" id="PRU01360"/>
    </source>
</evidence>
<dbReference type="PANTHER" id="PTHR30069:SF29">
    <property type="entry name" value="HEMOGLOBIN AND HEMOGLOBIN-HAPTOGLOBIN-BINDING PROTEIN 1-RELATED"/>
    <property type="match status" value="1"/>
</dbReference>
<dbReference type="Pfam" id="PF07715">
    <property type="entry name" value="Plug"/>
    <property type="match status" value="1"/>
</dbReference>
<protein>
    <submittedName>
        <fullName evidence="16">TonB-dependent receptor</fullName>
    </submittedName>
</protein>
<comment type="similarity">
    <text evidence="2 11 12">Belongs to the TonB-dependent receptor family.</text>
</comment>
<dbReference type="PROSITE" id="PS52016">
    <property type="entry name" value="TONB_DEPENDENT_REC_3"/>
    <property type="match status" value="1"/>
</dbReference>
<evidence type="ECO:0000313" key="17">
    <source>
        <dbReference type="Proteomes" id="UP000027451"/>
    </source>
</evidence>
<dbReference type="InterPro" id="IPR037066">
    <property type="entry name" value="Plug_dom_sf"/>
</dbReference>
<dbReference type="Pfam" id="PF00593">
    <property type="entry name" value="TonB_dep_Rec_b-barrel"/>
    <property type="match status" value="1"/>
</dbReference>
<evidence type="ECO:0000256" key="2">
    <source>
        <dbReference type="ARBA" id="ARBA00009810"/>
    </source>
</evidence>
<feature type="chain" id="PRO_5024967693" evidence="13">
    <location>
        <begin position="39"/>
        <end position="687"/>
    </location>
</feature>
<evidence type="ECO:0000256" key="4">
    <source>
        <dbReference type="ARBA" id="ARBA00022452"/>
    </source>
</evidence>
<evidence type="ECO:0000259" key="14">
    <source>
        <dbReference type="Pfam" id="PF00593"/>
    </source>
</evidence>
<comment type="subcellular location">
    <subcellularLocation>
        <location evidence="1 11">Cell outer membrane</location>
        <topology evidence="1 11">Multi-pass membrane protein</topology>
    </subcellularLocation>
</comment>
<evidence type="ECO:0000256" key="3">
    <source>
        <dbReference type="ARBA" id="ARBA00022448"/>
    </source>
</evidence>
<dbReference type="GO" id="GO:0009279">
    <property type="term" value="C:cell outer membrane"/>
    <property type="evidence" value="ECO:0007669"/>
    <property type="project" value="UniProtKB-SubCell"/>
</dbReference>
<dbReference type="Gene3D" id="2.40.170.20">
    <property type="entry name" value="TonB-dependent receptor, beta-barrel domain"/>
    <property type="match status" value="1"/>
</dbReference>
<gene>
    <name evidence="16" type="ORF">BG60_25615</name>
</gene>
<evidence type="ECO:0000256" key="5">
    <source>
        <dbReference type="ARBA" id="ARBA00022692"/>
    </source>
</evidence>
<dbReference type="GO" id="GO:0015344">
    <property type="term" value="F:siderophore uptake transmembrane transporter activity"/>
    <property type="evidence" value="ECO:0007669"/>
    <property type="project" value="TreeGrafter"/>
</dbReference>
<evidence type="ECO:0000256" key="8">
    <source>
        <dbReference type="ARBA" id="ARBA00023136"/>
    </source>
</evidence>
<name>A0A656QM88_9BURK</name>
<feature type="domain" description="TonB-dependent receptor plug" evidence="15">
    <location>
        <begin position="80"/>
        <end position="190"/>
    </location>
</feature>
<evidence type="ECO:0000259" key="15">
    <source>
        <dbReference type="Pfam" id="PF07715"/>
    </source>
</evidence>
<evidence type="ECO:0000313" key="16">
    <source>
        <dbReference type="EMBL" id="KDR32021.1"/>
    </source>
</evidence>
<accession>A0A656QM88</accession>
<dbReference type="InterPro" id="IPR000531">
    <property type="entry name" value="Beta-barrel_TonB"/>
</dbReference>
<evidence type="ECO:0000256" key="13">
    <source>
        <dbReference type="SAM" id="SignalP"/>
    </source>
</evidence>
<sequence length="687" mass="74427">MSIFTQPPSLCSADAPLHFVAGLFMAAFVGACVTPACAATAPSLARASLQPENEDLASMPLESLMSMTVSGATRVAQSAASAPAAVIVLTARDIRDYGWRTLADALATLPGLYITSDRMYSYLGARGFQRPGDYNSRFLLLVDGMRLNDGVYDQAPVGSDFPIDMDLVERIEYIPGPGSAVYGSNALLGTINVITKKGSEIGGVQLAGAVGSFGEKQARATYGWHGAHGADLVLSATAYERHGQDLFFPEFDTPDNNNGVANGLDGERNQKLFAKFGIGGLRISAGYGNRTKDVPGAPYDAVFNAPFSVTDTHSFVDATYTHHLRNDIAIDYELYSGRYDYTSRQLVSPAPGISNVDGDHAVWYGGDVHATVRTVPRNRIVAGVDYTINTARDQWNYNVGPYERLLDDHRVSQRVGVYVDDEIKLAEPLTLDIGGRFDSETRIGGNFSPRIALIWRPTASDTFKLVYGTAYRAPNAYEMYYAIPGEGGQLANPWLKSERIGTQEFVYERALGGTGRVTLSLFRYSLRDLITESIDPDSGLYVFRNVDRAQARGAELSWQQQFASGVRARASYAYQFSRDSVSGGALQNSPRHMAKVNVSVPLFAMSARAGSEAQCLSSRLAQAGSAGGYCVVNVSLHSRKLIAPADVSLSVYNVFDRRYADPAGPGFAQNVIVQQSRTLLAKMVYGF</sequence>
<keyword evidence="8 11" id="KW-0472">Membrane</keyword>
<evidence type="ECO:0000256" key="9">
    <source>
        <dbReference type="ARBA" id="ARBA00023170"/>
    </source>
</evidence>
<dbReference type="GO" id="GO:0044718">
    <property type="term" value="P:siderophore transmembrane transport"/>
    <property type="evidence" value="ECO:0007669"/>
    <property type="project" value="TreeGrafter"/>
</dbReference>
<comment type="caution">
    <text evidence="16">The sequence shown here is derived from an EMBL/GenBank/DDBJ whole genome shotgun (WGS) entry which is preliminary data.</text>
</comment>
<evidence type="ECO:0000256" key="10">
    <source>
        <dbReference type="ARBA" id="ARBA00023237"/>
    </source>
</evidence>
<keyword evidence="7 12" id="KW-0798">TonB box</keyword>
<dbReference type="CDD" id="cd01347">
    <property type="entry name" value="ligand_gated_channel"/>
    <property type="match status" value="1"/>
</dbReference>
<keyword evidence="10 11" id="KW-0998">Cell outer membrane</keyword>
<dbReference type="Gene3D" id="2.170.130.10">
    <property type="entry name" value="TonB-dependent receptor, plug domain"/>
    <property type="match status" value="1"/>
</dbReference>
<evidence type="ECO:0000256" key="1">
    <source>
        <dbReference type="ARBA" id="ARBA00004571"/>
    </source>
</evidence>
<dbReference type="AlphaFoldDB" id="A0A656QM88"/>
<dbReference type="Proteomes" id="UP000027451">
    <property type="component" value="Unassembled WGS sequence"/>
</dbReference>
<reference evidence="16 17" key="1">
    <citation type="submission" date="2014-03" db="EMBL/GenBank/DDBJ databases">
        <title>Draft Genome Sequences of Four Burkholderia Strains.</title>
        <authorList>
            <person name="Liu X.Y."/>
            <person name="Li C.X."/>
            <person name="Xu J.H."/>
        </authorList>
    </citation>
    <scope>NUCLEOTIDE SEQUENCE [LARGE SCALE GENOMIC DNA]</scope>
    <source>
        <strain evidence="16 17">OP-1</strain>
    </source>
</reference>
<dbReference type="SUPFAM" id="SSF56935">
    <property type="entry name" value="Porins"/>
    <property type="match status" value="1"/>
</dbReference>
<keyword evidence="6 13" id="KW-0732">Signal</keyword>
<feature type="domain" description="TonB-dependent receptor-like beta-barrel" evidence="14">
    <location>
        <begin position="277"/>
        <end position="654"/>
    </location>
</feature>
<dbReference type="InterPro" id="IPR036942">
    <property type="entry name" value="Beta-barrel_TonB_sf"/>
</dbReference>
<feature type="signal peptide" evidence="13">
    <location>
        <begin position="1"/>
        <end position="38"/>
    </location>
</feature>
<proteinExistence type="inferred from homology"/>
<dbReference type="InterPro" id="IPR039426">
    <property type="entry name" value="TonB-dep_rcpt-like"/>
</dbReference>
<evidence type="ECO:0000256" key="7">
    <source>
        <dbReference type="ARBA" id="ARBA00023077"/>
    </source>
</evidence>
<dbReference type="EMBL" id="JFHD01000004">
    <property type="protein sequence ID" value="KDR32021.1"/>
    <property type="molecule type" value="Genomic_DNA"/>
</dbReference>
<keyword evidence="9 16" id="KW-0675">Receptor</keyword>